<dbReference type="RefSeq" id="WP_072425883.1">
    <property type="nucleotide sequence ID" value="NZ_CP070505.1"/>
</dbReference>
<dbReference type="PANTHER" id="PTHR31088">
    <property type="entry name" value="MEMBRANE-ASSOCIATED PROTEIN VIPP1, CHLOROPLASTIC"/>
    <property type="match status" value="1"/>
</dbReference>
<dbReference type="AlphaFoldDB" id="A0ABD7DZI1"/>
<accession>A0ABD7DZI1</accession>
<evidence type="ECO:0000256" key="3">
    <source>
        <dbReference type="SAM" id="MobiDB-lite"/>
    </source>
</evidence>
<dbReference type="Proteomes" id="UP000663658">
    <property type="component" value="Chromosome"/>
</dbReference>
<protein>
    <submittedName>
        <fullName evidence="4">PspA/IM30 family protein</fullName>
    </submittedName>
</protein>
<organism evidence="4 5">
    <name type="scientific">Ectopseudomonas toyotomiensis</name>
    <dbReference type="NCBI Taxonomy" id="554344"/>
    <lineage>
        <taxon>Bacteria</taxon>
        <taxon>Pseudomonadati</taxon>
        <taxon>Pseudomonadota</taxon>
        <taxon>Gammaproteobacteria</taxon>
        <taxon>Pseudomonadales</taxon>
        <taxon>Pseudomonadaceae</taxon>
        <taxon>Ectopseudomonas</taxon>
    </lineage>
</organism>
<evidence type="ECO:0000313" key="5">
    <source>
        <dbReference type="Proteomes" id="UP000663658"/>
    </source>
</evidence>
<dbReference type="KEGG" id="pty:JWV26_04035"/>
<feature type="region of interest" description="Disordered" evidence="3">
    <location>
        <begin position="176"/>
        <end position="199"/>
    </location>
</feature>
<evidence type="ECO:0000313" key="4">
    <source>
        <dbReference type="EMBL" id="QSL93547.1"/>
    </source>
</evidence>
<sequence length="231" mass="24826">MNVWSKMLTALRGGANEVGEAVVDSQALRILDQEIRDADVELRKSKEALAEIMAKQKLASDKVNKSAASIAEYEQYALKALDAGNETLAKEVAEKIANLEVEQASEREQAEGFAASVAQLRKAVTQAEGNIKRLKQQVDTVKATESVQKAQMAVAQRYGGSQAKLQTAVESLERIKQKQAERAAKMEASAELAATSAPDDSLEVKLRAAGIKADNASADSVLARLKDKSKA</sequence>
<dbReference type="PANTHER" id="PTHR31088:SF9">
    <property type="entry name" value="PHAGE SHOCK PROTEIN A"/>
    <property type="match status" value="1"/>
</dbReference>
<dbReference type="Pfam" id="PF04012">
    <property type="entry name" value="PspA_IM30"/>
    <property type="match status" value="1"/>
</dbReference>
<dbReference type="EMBL" id="CP070505">
    <property type="protein sequence ID" value="QSL93547.1"/>
    <property type="molecule type" value="Genomic_DNA"/>
</dbReference>
<evidence type="ECO:0000256" key="2">
    <source>
        <dbReference type="SAM" id="Coils"/>
    </source>
</evidence>
<feature type="coiled-coil region" evidence="2">
    <location>
        <begin position="89"/>
        <end position="144"/>
    </location>
</feature>
<keyword evidence="2" id="KW-0175">Coiled coil</keyword>
<name>A0ABD7DZI1_9GAMM</name>
<comment type="similarity">
    <text evidence="1">Belongs to the PspA/Vipp/IM30 family.</text>
</comment>
<evidence type="ECO:0000256" key="1">
    <source>
        <dbReference type="ARBA" id="ARBA00043985"/>
    </source>
</evidence>
<proteinExistence type="inferred from homology"/>
<reference evidence="4 5" key="1">
    <citation type="submission" date="2021-02" db="EMBL/GenBank/DDBJ databases">
        <title>Whole genome sequencing of Pseudomonas alcaliphila strain SM2.</title>
        <authorList>
            <person name="Alshamsi M.S."/>
            <person name="Sudalaimuthuasari N."/>
            <person name="Kundu B."/>
            <person name="AlMaskari R.S."/>
            <person name="Elmahi Y."/>
            <person name="Mundra S."/>
            <person name="Chandran S."/>
            <person name="Malik S."/>
            <person name="Hazzouri K.M."/>
            <person name="Amiri K.M.A."/>
        </authorList>
    </citation>
    <scope>NUCLEOTIDE SEQUENCE [LARGE SCALE GENOMIC DNA]</scope>
    <source>
        <strain evidence="4 5">SM2</strain>
    </source>
</reference>
<gene>
    <name evidence="4" type="ORF">JWV26_04035</name>
</gene>
<feature type="coiled-coil region" evidence="2">
    <location>
        <begin position="28"/>
        <end position="55"/>
    </location>
</feature>
<feature type="compositionally biased region" description="Basic and acidic residues" evidence="3">
    <location>
        <begin position="176"/>
        <end position="185"/>
    </location>
</feature>
<dbReference type="InterPro" id="IPR007157">
    <property type="entry name" value="PspA_VIPP1"/>
</dbReference>